<reference evidence="7" key="1">
    <citation type="submission" date="2016-11" db="UniProtKB">
        <authorList>
            <consortium name="WormBaseParasite"/>
        </authorList>
    </citation>
    <scope>IDENTIFICATION</scope>
</reference>
<gene>
    <name evidence="4" type="ORF">BXYJ_LOCUS7511</name>
</gene>
<feature type="region of interest" description="Disordered" evidence="3">
    <location>
        <begin position="355"/>
        <end position="496"/>
    </location>
</feature>
<dbReference type="OrthoDB" id="7676067at2759"/>
<dbReference type="WBParaSite" id="BXY_1547500.1">
    <property type="protein sequence ID" value="BXY_1547500.1"/>
    <property type="gene ID" value="BXY_1547500"/>
</dbReference>
<dbReference type="SUPFAM" id="SSF50965">
    <property type="entry name" value="Galactose oxidase, central domain"/>
    <property type="match status" value="1"/>
</dbReference>
<dbReference type="PANTHER" id="PTHR46428">
    <property type="entry name" value="KELCH DOMAIN-CONTAINING PROTEIN 10"/>
    <property type="match status" value="1"/>
</dbReference>
<dbReference type="Proteomes" id="UP000582659">
    <property type="component" value="Unassembled WGS sequence"/>
</dbReference>
<name>A0A1I7SR11_BURXY</name>
<keyword evidence="2" id="KW-0677">Repeat</keyword>
<dbReference type="InterPro" id="IPR011043">
    <property type="entry name" value="Gal_Oxase/kelch_b-propeller"/>
</dbReference>
<dbReference type="Proteomes" id="UP000095284">
    <property type="component" value="Unplaced"/>
</dbReference>
<keyword evidence="1" id="KW-0880">Kelch repeat</keyword>
<feature type="compositionally biased region" description="Basic and acidic residues" evidence="3">
    <location>
        <begin position="487"/>
        <end position="496"/>
    </location>
</feature>
<feature type="compositionally biased region" description="Pro residues" evidence="3">
    <location>
        <begin position="397"/>
        <end position="409"/>
    </location>
</feature>
<evidence type="ECO:0000313" key="7">
    <source>
        <dbReference type="WBParaSite" id="BXY_1547500.1"/>
    </source>
</evidence>
<dbReference type="EMBL" id="CAJFCV020000003">
    <property type="protein sequence ID" value="CAG9110678.1"/>
    <property type="molecule type" value="Genomic_DNA"/>
</dbReference>
<sequence>MQATTEDITVPWGQSPDPADHQYGKWRLAVFQDVRESLDQTKLYFLYDPVADDTCITTGGRKGMTCFAVFDTIRKCFIAEIPLRVQGRVKFLFTLTQPSPVGGTSVVVVTHSEDYGQYVLHFWRVDFTADGLSIAGEPRSLVSRPIPVGEDYIVSQREDVPEIVVISGPQMTVTCLNALAQSPQDPIKKFSVPGAEVSHFYDGFLSQGNVYFLSASPDGHLDYSRVHILSLNTQQLTTQYCQPDPQRGNPPARKQAGLDSIAGFILLAGGEIDYGQGNVQRLVDYWVLDLQTFKWNQVPAQMPIPLIEPRLSTTASGNVYVWGDFDQPLPGMPQDQTHVRILKVKGLSTVAPPPYSQAVGGGSQPYPAANQPYPGSNQPYPGSNQPYPGSGAAYPTSQPPNNPPYPGSTPYPGAGSSYPNQGYDQKPGEQPYPGSGGAAYPPTSYGPGSGGAYPQQPYQSYNNQPAPGDYQQAPGDAPPQYPYYPQQEKKKDCVIQ</sequence>
<dbReference type="PANTHER" id="PTHR46428:SF1">
    <property type="entry name" value="KELCH DOMAIN-CONTAINING PROTEIN 10"/>
    <property type="match status" value="1"/>
</dbReference>
<dbReference type="Proteomes" id="UP000659654">
    <property type="component" value="Unassembled WGS sequence"/>
</dbReference>
<dbReference type="InterPro" id="IPR052125">
    <property type="entry name" value="KLHDC10"/>
</dbReference>
<protein>
    <submittedName>
        <fullName evidence="4">(pine wood nematode) hypothetical protein</fullName>
    </submittedName>
</protein>
<evidence type="ECO:0000256" key="1">
    <source>
        <dbReference type="ARBA" id="ARBA00022441"/>
    </source>
</evidence>
<evidence type="ECO:0000313" key="4">
    <source>
        <dbReference type="EMBL" id="CAD5222543.1"/>
    </source>
</evidence>
<accession>A0A1I7SR11</accession>
<keyword evidence="6" id="KW-1185">Reference proteome</keyword>
<feature type="compositionally biased region" description="Low complexity" evidence="3">
    <location>
        <begin position="410"/>
        <end position="419"/>
    </location>
</feature>
<dbReference type="AlphaFoldDB" id="A0A1I7SR11"/>
<organism evidence="5 7">
    <name type="scientific">Bursaphelenchus xylophilus</name>
    <name type="common">Pinewood nematode worm</name>
    <name type="synonym">Aphelenchoides xylophilus</name>
    <dbReference type="NCBI Taxonomy" id="6326"/>
    <lineage>
        <taxon>Eukaryota</taxon>
        <taxon>Metazoa</taxon>
        <taxon>Ecdysozoa</taxon>
        <taxon>Nematoda</taxon>
        <taxon>Chromadorea</taxon>
        <taxon>Rhabditida</taxon>
        <taxon>Tylenchina</taxon>
        <taxon>Tylenchomorpha</taxon>
        <taxon>Aphelenchoidea</taxon>
        <taxon>Aphelenchoididae</taxon>
        <taxon>Bursaphelenchus</taxon>
    </lineage>
</organism>
<evidence type="ECO:0000313" key="5">
    <source>
        <dbReference type="Proteomes" id="UP000095284"/>
    </source>
</evidence>
<proteinExistence type="predicted"/>
<evidence type="ECO:0000256" key="3">
    <source>
        <dbReference type="SAM" id="MobiDB-lite"/>
    </source>
</evidence>
<dbReference type="SMR" id="A0A1I7SR11"/>
<dbReference type="GO" id="GO:0032874">
    <property type="term" value="P:positive regulation of stress-activated MAPK cascade"/>
    <property type="evidence" value="ECO:0007669"/>
    <property type="project" value="TreeGrafter"/>
</dbReference>
<dbReference type="Gene3D" id="2.120.10.80">
    <property type="entry name" value="Kelch-type beta propeller"/>
    <property type="match status" value="1"/>
</dbReference>
<evidence type="ECO:0000313" key="6">
    <source>
        <dbReference type="Proteomes" id="UP000659654"/>
    </source>
</evidence>
<dbReference type="InterPro" id="IPR015915">
    <property type="entry name" value="Kelch-typ_b-propeller"/>
</dbReference>
<reference evidence="4" key="2">
    <citation type="submission" date="2020-09" db="EMBL/GenBank/DDBJ databases">
        <authorList>
            <person name="Kikuchi T."/>
        </authorList>
    </citation>
    <scope>NUCLEOTIDE SEQUENCE</scope>
    <source>
        <strain evidence="4">Ka4C1</strain>
    </source>
</reference>
<dbReference type="eggNOG" id="ENOG502R73V">
    <property type="taxonomic scope" value="Eukaryota"/>
</dbReference>
<feature type="compositionally biased region" description="Low complexity" evidence="3">
    <location>
        <begin position="438"/>
        <end position="475"/>
    </location>
</feature>
<evidence type="ECO:0000256" key="2">
    <source>
        <dbReference type="ARBA" id="ARBA00022737"/>
    </source>
</evidence>
<feature type="compositionally biased region" description="Polar residues" evidence="3">
    <location>
        <begin position="373"/>
        <end position="387"/>
    </location>
</feature>
<dbReference type="EMBL" id="CAJFDI010000003">
    <property type="protein sequence ID" value="CAD5222543.1"/>
    <property type="molecule type" value="Genomic_DNA"/>
</dbReference>